<proteinExistence type="predicted"/>
<dbReference type="RefSeq" id="WP_103052601.1">
    <property type="nucleotide sequence ID" value="NZ_POWF01000007.1"/>
</dbReference>
<dbReference type="Pfam" id="PF14054">
    <property type="entry name" value="DUF4249"/>
    <property type="match status" value="1"/>
</dbReference>
<evidence type="ECO:0000313" key="2">
    <source>
        <dbReference type="Proteomes" id="UP000236641"/>
    </source>
</evidence>
<gene>
    <name evidence="1" type="ORF">C1T31_11315</name>
</gene>
<sequence length="272" mass="31071">MKIKYIYIILLAFINLSCEDVVDVDVPTSEPRLVIDASIKWFKGTSGNEQLIKLTLTAPFFNYNVPPANGAQVYITDDNNNTYDFIEEDNTGIYKNFNFNPVINSEYTLTIIYNNETYTGTETFLPVAELEYVEQNLEGGFTGEDTEIKAFFTDPADEENFYFFEFIPSIPVTPTLDTFKDEFVNGNLIFGFYVEEDLNPGNQVIIRNYGVSEQFYEFMFILLQQTSQGGGPFETQPATVRGNCINNTNPNNYPLGYFRLSEVSEIIYTIQN</sequence>
<accession>A0A2K1DXG5</accession>
<reference evidence="1 2" key="1">
    <citation type="submission" date="2018-01" db="EMBL/GenBank/DDBJ databases">
        <title>The draft genome of Hanstruepera neustonica JCM19743.</title>
        <authorList>
            <person name="He R.-H."/>
            <person name="Du Z.-J."/>
        </authorList>
    </citation>
    <scope>NUCLEOTIDE SEQUENCE [LARGE SCALE GENOMIC DNA]</scope>
    <source>
        <strain evidence="1 2">JCM19743</strain>
    </source>
</reference>
<dbReference type="AlphaFoldDB" id="A0A2K1DXG5"/>
<dbReference type="OrthoDB" id="1430047at2"/>
<name>A0A2K1DXG5_9FLAO</name>
<comment type="caution">
    <text evidence="1">The sequence shown here is derived from an EMBL/GenBank/DDBJ whole genome shotgun (WGS) entry which is preliminary data.</text>
</comment>
<dbReference type="Proteomes" id="UP000236641">
    <property type="component" value="Unassembled WGS sequence"/>
</dbReference>
<evidence type="ECO:0000313" key="1">
    <source>
        <dbReference type="EMBL" id="PNQ72722.1"/>
    </source>
</evidence>
<protein>
    <submittedName>
        <fullName evidence="1">DUF4249 domain-containing protein</fullName>
    </submittedName>
</protein>
<dbReference type="InterPro" id="IPR025345">
    <property type="entry name" value="DUF4249"/>
</dbReference>
<dbReference type="EMBL" id="POWF01000007">
    <property type="protein sequence ID" value="PNQ72722.1"/>
    <property type="molecule type" value="Genomic_DNA"/>
</dbReference>
<organism evidence="1 2">
    <name type="scientific">Hanstruepera neustonica</name>
    <dbReference type="NCBI Taxonomy" id="1445657"/>
    <lineage>
        <taxon>Bacteria</taxon>
        <taxon>Pseudomonadati</taxon>
        <taxon>Bacteroidota</taxon>
        <taxon>Flavobacteriia</taxon>
        <taxon>Flavobacteriales</taxon>
        <taxon>Flavobacteriaceae</taxon>
        <taxon>Hanstruepera</taxon>
    </lineage>
</organism>
<keyword evidence="2" id="KW-1185">Reference proteome</keyword>